<dbReference type="GO" id="GO:0008476">
    <property type="term" value="F:protein-tyrosine sulfotransferase activity"/>
    <property type="evidence" value="ECO:0007669"/>
    <property type="project" value="InterPro"/>
</dbReference>
<keyword evidence="3" id="KW-1185">Reference proteome</keyword>
<dbReference type="KEGG" id="lamb:KBB96_05945"/>
<dbReference type="InterPro" id="IPR011990">
    <property type="entry name" value="TPR-like_helical_dom_sf"/>
</dbReference>
<evidence type="ECO:0000256" key="1">
    <source>
        <dbReference type="ARBA" id="ARBA00022679"/>
    </source>
</evidence>
<dbReference type="Proteomes" id="UP000676169">
    <property type="component" value="Chromosome"/>
</dbReference>
<reference evidence="2" key="1">
    <citation type="submission" date="2021-04" db="EMBL/GenBank/DDBJ databases">
        <title>Luteolibacter sp. 32A isolated from the skin of an Anderson's salamander (Ambystoma andersonii).</title>
        <authorList>
            <person name="Spergser J."/>
            <person name="Busse H.-J."/>
        </authorList>
    </citation>
    <scope>NUCLEOTIDE SEQUENCE</scope>
    <source>
        <strain evidence="2">32A</strain>
    </source>
</reference>
<protein>
    <submittedName>
        <fullName evidence="2">Sulfotransferase</fullName>
    </submittedName>
</protein>
<accession>A0A975J1S6</accession>
<dbReference type="Gene3D" id="1.25.40.10">
    <property type="entry name" value="Tetratricopeptide repeat domain"/>
    <property type="match status" value="1"/>
</dbReference>
<evidence type="ECO:0000313" key="2">
    <source>
        <dbReference type="EMBL" id="QUE52431.1"/>
    </source>
</evidence>
<dbReference type="Gene3D" id="3.40.50.300">
    <property type="entry name" value="P-loop containing nucleotide triphosphate hydrolases"/>
    <property type="match status" value="1"/>
</dbReference>
<dbReference type="SUPFAM" id="SSF48452">
    <property type="entry name" value="TPR-like"/>
    <property type="match status" value="1"/>
</dbReference>
<dbReference type="EMBL" id="CP073100">
    <property type="protein sequence ID" value="QUE52431.1"/>
    <property type="molecule type" value="Genomic_DNA"/>
</dbReference>
<name>A0A975J1S6_9BACT</name>
<dbReference type="Pfam" id="PF13469">
    <property type="entry name" value="Sulfotransfer_3"/>
    <property type="match status" value="1"/>
</dbReference>
<gene>
    <name evidence="2" type="ORF">KBB96_05945</name>
</gene>
<proteinExistence type="predicted"/>
<sequence>MAPSSGVQDQDLYTRAKRAEEEGDLDHARVLYQAALTHRPNDPSLLQDFAALLWMTYDFTAAGRLHERLASLPMEDPTPLLWAARAEFSIGHFDRAARLLDVALASHPDNADLLGMLASVHERAHHGQEAREMALRALAIDPTHAEATRLIAHLDVDAGDLHAARTRLVNQLQQHPGDEDWRLRYELAAIFDRMGEPQAVMRELNKAKASLYPQALPALDQSRRIRERQWALTCRITDEDWKRWQTGLPEDASHHPVALMGGFPRSGATLVEHILTKHPRCLGTDESGILFSQFTRPLVHQAASMDDAFETLNNLSPTLLVSDRERYIRCTEALLGESLEGRVLLDREPFHTADLPLPLRLFPESRVLMPLRDPRDAVISYFLTLVPMAPDSAASVDLGETCRFYADTMRHWLHLEAILPHPTLRVRYEDLIVQPEQTIREVTSFLGLPWSPDLIAGESFHADSIGRWKLYEPWLARHMHHLDPFIEAFGYAGGVC</sequence>
<dbReference type="InterPro" id="IPR027417">
    <property type="entry name" value="P-loop_NTPase"/>
</dbReference>
<dbReference type="InterPro" id="IPR026634">
    <property type="entry name" value="TPST-like"/>
</dbReference>
<organism evidence="2 3">
    <name type="scientific">Luteolibacter ambystomatis</name>
    <dbReference type="NCBI Taxonomy" id="2824561"/>
    <lineage>
        <taxon>Bacteria</taxon>
        <taxon>Pseudomonadati</taxon>
        <taxon>Verrucomicrobiota</taxon>
        <taxon>Verrucomicrobiia</taxon>
        <taxon>Verrucomicrobiales</taxon>
        <taxon>Verrucomicrobiaceae</taxon>
        <taxon>Luteolibacter</taxon>
    </lineage>
</organism>
<dbReference type="PANTHER" id="PTHR12788">
    <property type="entry name" value="PROTEIN-TYROSINE SULFOTRANSFERASE 2"/>
    <property type="match status" value="1"/>
</dbReference>
<dbReference type="Pfam" id="PF14559">
    <property type="entry name" value="TPR_19"/>
    <property type="match status" value="1"/>
</dbReference>
<keyword evidence="1" id="KW-0808">Transferase</keyword>
<dbReference type="RefSeq" id="WP_211633444.1">
    <property type="nucleotide sequence ID" value="NZ_CP073100.1"/>
</dbReference>
<dbReference type="PANTHER" id="PTHR12788:SF10">
    <property type="entry name" value="PROTEIN-TYROSINE SULFOTRANSFERASE"/>
    <property type="match status" value="1"/>
</dbReference>
<dbReference type="AlphaFoldDB" id="A0A975J1S6"/>
<dbReference type="SUPFAM" id="SSF52540">
    <property type="entry name" value="P-loop containing nucleoside triphosphate hydrolases"/>
    <property type="match status" value="1"/>
</dbReference>
<evidence type="ECO:0000313" key="3">
    <source>
        <dbReference type="Proteomes" id="UP000676169"/>
    </source>
</evidence>